<organism evidence="3 4">
    <name type="scientific">Trema orientale</name>
    <name type="common">Charcoal tree</name>
    <name type="synonym">Celtis orientalis</name>
    <dbReference type="NCBI Taxonomy" id="63057"/>
    <lineage>
        <taxon>Eukaryota</taxon>
        <taxon>Viridiplantae</taxon>
        <taxon>Streptophyta</taxon>
        <taxon>Embryophyta</taxon>
        <taxon>Tracheophyta</taxon>
        <taxon>Spermatophyta</taxon>
        <taxon>Magnoliopsida</taxon>
        <taxon>eudicotyledons</taxon>
        <taxon>Gunneridae</taxon>
        <taxon>Pentapetalae</taxon>
        <taxon>rosids</taxon>
        <taxon>fabids</taxon>
        <taxon>Rosales</taxon>
        <taxon>Cannabaceae</taxon>
        <taxon>Trema</taxon>
    </lineage>
</organism>
<evidence type="ECO:0000313" key="3">
    <source>
        <dbReference type="EMBL" id="PON93895.1"/>
    </source>
</evidence>
<dbReference type="AlphaFoldDB" id="A0A2P5F7X4"/>
<evidence type="ECO:0000313" key="4">
    <source>
        <dbReference type="Proteomes" id="UP000237000"/>
    </source>
</evidence>
<dbReference type="InParanoid" id="A0A2P5F7X4"/>
<feature type="coiled-coil region" evidence="1">
    <location>
        <begin position="126"/>
        <end position="160"/>
    </location>
</feature>
<dbReference type="PANTHER" id="PTHR37614:SF2">
    <property type="entry name" value="OS02G0121400 PROTEIN"/>
    <property type="match status" value="1"/>
</dbReference>
<evidence type="ECO:0000256" key="1">
    <source>
        <dbReference type="SAM" id="Coils"/>
    </source>
</evidence>
<feature type="region of interest" description="Disordered" evidence="2">
    <location>
        <begin position="59"/>
        <end position="126"/>
    </location>
</feature>
<gene>
    <name evidence="3" type="ORF">TorRG33x02_102850</name>
</gene>
<feature type="region of interest" description="Disordered" evidence="2">
    <location>
        <begin position="204"/>
        <end position="225"/>
    </location>
</feature>
<keyword evidence="1" id="KW-0175">Coiled coil</keyword>
<protein>
    <submittedName>
        <fullName evidence="3">Uncharacterized protein</fullName>
    </submittedName>
</protein>
<evidence type="ECO:0000256" key="2">
    <source>
        <dbReference type="SAM" id="MobiDB-lite"/>
    </source>
</evidence>
<accession>A0A2P5F7X4</accession>
<comment type="caution">
    <text evidence="3">The sequence shown here is derived from an EMBL/GenBank/DDBJ whole genome shotgun (WGS) entry which is preliminary data.</text>
</comment>
<feature type="compositionally biased region" description="Polar residues" evidence="2">
    <location>
        <begin position="104"/>
        <end position="114"/>
    </location>
</feature>
<dbReference type="PANTHER" id="PTHR37614">
    <property type="entry name" value="OS02G0121400 PROTEIN"/>
    <property type="match status" value="1"/>
</dbReference>
<proteinExistence type="predicted"/>
<feature type="compositionally biased region" description="Low complexity" evidence="2">
    <location>
        <begin position="209"/>
        <end position="218"/>
    </location>
</feature>
<reference evidence="4" key="1">
    <citation type="submission" date="2016-06" db="EMBL/GenBank/DDBJ databases">
        <title>Parallel loss of symbiosis genes in relatives of nitrogen-fixing non-legume Parasponia.</title>
        <authorList>
            <person name="Van Velzen R."/>
            <person name="Holmer R."/>
            <person name="Bu F."/>
            <person name="Rutten L."/>
            <person name="Van Zeijl A."/>
            <person name="Liu W."/>
            <person name="Santuari L."/>
            <person name="Cao Q."/>
            <person name="Sharma T."/>
            <person name="Shen D."/>
            <person name="Roswanjaya Y."/>
            <person name="Wardhani T."/>
            <person name="Kalhor M.S."/>
            <person name="Jansen J."/>
            <person name="Van den Hoogen J."/>
            <person name="Gungor B."/>
            <person name="Hartog M."/>
            <person name="Hontelez J."/>
            <person name="Verver J."/>
            <person name="Yang W.-C."/>
            <person name="Schijlen E."/>
            <person name="Repin R."/>
            <person name="Schilthuizen M."/>
            <person name="Schranz E."/>
            <person name="Heidstra R."/>
            <person name="Miyata K."/>
            <person name="Fedorova E."/>
            <person name="Kohlen W."/>
            <person name="Bisseling T."/>
            <person name="Smit S."/>
            <person name="Geurts R."/>
        </authorList>
    </citation>
    <scope>NUCLEOTIDE SEQUENCE [LARGE SCALE GENOMIC DNA]</scope>
    <source>
        <strain evidence="4">cv. RG33-2</strain>
    </source>
</reference>
<dbReference type="Proteomes" id="UP000237000">
    <property type="component" value="Unassembled WGS sequence"/>
</dbReference>
<dbReference type="OrthoDB" id="1721092at2759"/>
<name>A0A2P5F7X4_TREOI</name>
<keyword evidence="4" id="KW-1185">Reference proteome</keyword>
<dbReference type="EMBL" id="JXTC01000055">
    <property type="protein sequence ID" value="PON93895.1"/>
    <property type="molecule type" value="Genomic_DNA"/>
</dbReference>
<sequence>MYSSSSDELSIRCRSGTSHFFSENEIEVAGILLQLPELILGHHLNLGRLPFWGSKRRRSALNDNDDTQNDNDNHQSSPAPPLPKAEEQPLTVTATPTPKVEASSPATPLSFSPSESDEKPKPLKRKVHLKRKREEWLEIINELTERRELLKREKETVSRYFDKLKAFNSELKARKDELITGIKRKTPNLENGQNLNLVRELDQLQPKVSSSSSPTDSSQVLHQPPLITNQTVQVAETSQNIHYSGTHMVTSSGFTNNAASPTGLPDLNLSVSAEESYVAEAYQPLDLAMANKNLSRIMATEARRRRLQIYRVKNSVAANKLRYPCS</sequence>